<organism evidence="2">
    <name type="scientific">viral metagenome</name>
    <dbReference type="NCBI Taxonomy" id="1070528"/>
    <lineage>
        <taxon>unclassified sequences</taxon>
        <taxon>metagenomes</taxon>
        <taxon>organismal metagenomes</taxon>
    </lineage>
</organism>
<protein>
    <submittedName>
        <fullName evidence="2">Uncharacterized protein</fullName>
    </submittedName>
</protein>
<keyword evidence="1" id="KW-0812">Transmembrane</keyword>
<proteinExistence type="predicted"/>
<evidence type="ECO:0000313" key="2">
    <source>
        <dbReference type="EMBL" id="QHT82216.1"/>
    </source>
</evidence>
<name>A0A6C0HPZ4_9ZZZZ</name>
<keyword evidence="1" id="KW-0472">Membrane</keyword>
<reference evidence="2" key="1">
    <citation type="journal article" date="2020" name="Nature">
        <title>Giant virus diversity and host interactions through global metagenomics.</title>
        <authorList>
            <person name="Schulz F."/>
            <person name="Roux S."/>
            <person name="Paez-Espino D."/>
            <person name="Jungbluth S."/>
            <person name="Walsh D.A."/>
            <person name="Denef V.J."/>
            <person name="McMahon K.D."/>
            <person name="Konstantinidis K.T."/>
            <person name="Eloe-Fadrosh E.A."/>
            <person name="Kyrpides N.C."/>
            <person name="Woyke T."/>
        </authorList>
    </citation>
    <scope>NUCLEOTIDE SEQUENCE</scope>
    <source>
        <strain evidence="2">GVMAG-M-3300023184-161</strain>
    </source>
</reference>
<dbReference type="EMBL" id="MN739997">
    <property type="protein sequence ID" value="QHT82216.1"/>
    <property type="molecule type" value="Genomic_DNA"/>
</dbReference>
<dbReference type="AlphaFoldDB" id="A0A6C0HPZ4"/>
<feature type="transmembrane region" description="Helical" evidence="1">
    <location>
        <begin position="12"/>
        <end position="32"/>
    </location>
</feature>
<keyword evidence="1" id="KW-1133">Transmembrane helix</keyword>
<accession>A0A6C0HPZ4</accession>
<evidence type="ECO:0000256" key="1">
    <source>
        <dbReference type="SAM" id="Phobius"/>
    </source>
</evidence>
<sequence>MYSVSVNCLFHIFVSLSLFKTIIINIIINMIINNIINI</sequence>